<reference evidence="1 2" key="1">
    <citation type="journal article" date="2006" name="Appl. Environ. Microbiol.">
        <title>Genome sequence of the chemolithoautotrophic nitrite-oxidizing bacterium Nitrobacter winogradskyi Nb-255.</title>
        <authorList>
            <person name="Starkenburg S.R."/>
            <person name="Chain P.S."/>
            <person name="Sayavedra-Soto L.A."/>
            <person name="Hauser L."/>
            <person name="Land M.L."/>
            <person name="Larimer F.W."/>
            <person name="Malfatti S.A."/>
            <person name="Klotz M.G."/>
            <person name="Bottomley P.J."/>
            <person name="Arp D.J."/>
            <person name="Hickey W.J."/>
        </authorList>
    </citation>
    <scope>NUCLEOTIDE SEQUENCE [LARGE SCALE GENOMIC DNA]</scope>
    <source>
        <strain evidence="2">ATCC 25391 / DSM 10237 / CIP 104748 / NCIMB 11846 / Nb-255</strain>
    </source>
</reference>
<accession>Q3SSB9</accession>
<dbReference type="RefSeq" id="WP_011314828.1">
    <property type="nucleotide sequence ID" value="NC_007406.1"/>
</dbReference>
<protein>
    <submittedName>
        <fullName evidence="1">Uncharacterized protein</fullName>
    </submittedName>
</protein>
<evidence type="ECO:0000313" key="1">
    <source>
        <dbReference type="EMBL" id="ABA04822.1"/>
    </source>
</evidence>
<proteinExistence type="predicted"/>
<name>Q3SSB9_NITWN</name>
<evidence type="ECO:0000313" key="2">
    <source>
        <dbReference type="Proteomes" id="UP000002531"/>
    </source>
</evidence>
<dbReference type="HOGENOM" id="CLU_2618442_0_0_5"/>
<gene>
    <name evidence="1" type="ordered locus">Nwi_1561</name>
</gene>
<sequence>MAPSDTAQSNVITLPRLEAGDLIDRMAADLIHFEATGTEGDAIRSLMATRRYGYGEIATLIDDALAAARQEIVAAEMARAS</sequence>
<dbReference type="EMBL" id="CP000115">
    <property type="protein sequence ID" value="ABA04822.1"/>
    <property type="molecule type" value="Genomic_DNA"/>
</dbReference>
<keyword evidence="2" id="KW-1185">Reference proteome</keyword>
<dbReference type="AlphaFoldDB" id="Q3SSB9"/>
<dbReference type="STRING" id="323098.Nwi_1561"/>
<dbReference type="KEGG" id="nwi:Nwi_1561"/>
<dbReference type="OrthoDB" id="8269845at2"/>
<organism evidence="1 2">
    <name type="scientific">Nitrobacter winogradskyi (strain ATCC 25391 / DSM 10237 / CIP 104748 / NCIMB 11846 / Nb-255)</name>
    <dbReference type="NCBI Taxonomy" id="323098"/>
    <lineage>
        <taxon>Bacteria</taxon>
        <taxon>Pseudomonadati</taxon>
        <taxon>Pseudomonadota</taxon>
        <taxon>Alphaproteobacteria</taxon>
        <taxon>Hyphomicrobiales</taxon>
        <taxon>Nitrobacteraceae</taxon>
        <taxon>Nitrobacter</taxon>
    </lineage>
</organism>
<dbReference type="Proteomes" id="UP000002531">
    <property type="component" value="Chromosome"/>
</dbReference>